<keyword evidence="1" id="KW-0560">Oxidoreductase</keyword>
<sequence>MAVPAKWTIARAPDLTGRVAVVTGASGGLGYETACGLAARGATTILAGRNAARGQAALDRLRARVAETGGAEARADFMMLDLGSLRSVAAFAQALGERTDRLDILVNNAGLMGAPRRAQTEDGFELQFGTNYLGHFALTGRLRPLLLRAPDGGRVVSVASLAAWRGRLVFDDLQARHRYTPFGAYRQSKLANLIFALELDRLAQSGGWNLHSLAAHPGWAVTDIMANRVPEAPNAAERAIRGMVRVAFRLMGQSAEAGARPILFAAAGREAADGHYYGPAGRGERRGAVAEARVPPQARSLPAARRLWAVSERLTGVSLS</sequence>
<name>A0ABZ3DBI2_9PROT</name>
<accession>A0ABZ3DBI2</accession>
<evidence type="ECO:0000313" key="2">
    <source>
        <dbReference type="EMBL" id="XAE45075.1"/>
    </source>
</evidence>
<evidence type="ECO:0000256" key="1">
    <source>
        <dbReference type="ARBA" id="ARBA00023002"/>
    </source>
</evidence>
<dbReference type="PRINTS" id="PR00081">
    <property type="entry name" value="GDHRDH"/>
</dbReference>
<evidence type="ECO:0000313" key="3">
    <source>
        <dbReference type="Proteomes" id="UP001449795"/>
    </source>
</evidence>
<protein>
    <submittedName>
        <fullName evidence="2">SDR family oxidoreductase</fullName>
    </submittedName>
</protein>
<dbReference type="SUPFAM" id="SSF51735">
    <property type="entry name" value="NAD(P)-binding Rossmann-fold domains"/>
    <property type="match status" value="1"/>
</dbReference>
<dbReference type="InterPro" id="IPR002347">
    <property type="entry name" value="SDR_fam"/>
</dbReference>
<dbReference type="RefSeq" id="WP_342630227.1">
    <property type="nucleotide sequence ID" value="NZ_CP152276.1"/>
</dbReference>
<keyword evidence="3" id="KW-1185">Reference proteome</keyword>
<reference evidence="2 3" key="1">
    <citation type="submission" date="2024-04" db="EMBL/GenBank/DDBJ databases">
        <title>Complete genome sequence of Nguyenibacter vanlangesis HBCM-1154, a strain capable of nitrogen fixation, IAA production, and phosphorus solubilization isolated from sugarcane soil.</title>
        <authorList>
            <person name="MY HANH P."/>
        </authorList>
    </citation>
    <scope>NUCLEOTIDE SEQUENCE [LARGE SCALE GENOMIC DNA]</scope>
    <source>
        <strain evidence="2 3">HBCM 1154</strain>
    </source>
</reference>
<dbReference type="NCBIfam" id="NF004513">
    <property type="entry name" value="PRK05854.1"/>
    <property type="match status" value="1"/>
</dbReference>
<dbReference type="Gene3D" id="3.40.50.720">
    <property type="entry name" value="NAD(P)-binding Rossmann-like Domain"/>
    <property type="match status" value="1"/>
</dbReference>
<dbReference type="NCBIfam" id="NF004846">
    <property type="entry name" value="PRK06197.1"/>
    <property type="match status" value="1"/>
</dbReference>
<proteinExistence type="predicted"/>
<dbReference type="InterPro" id="IPR036291">
    <property type="entry name" value="NAD(P)-bd_dom_sf"/>
</dbReference>
<dbReference type="Proteomes" id="UP001449795">
    <property type="component" value="Chromosome"/>
</dbReference>
<dbReference type="EMBL" id="CP152276">
    <property type="protein sequence ID" value="XAE45075.1"/>
    <property type="molecule type" value="Genomic_DNA"/>
</dbReference>
<dbReference type="Pfam" id="PF00106">
    <property type="entry name" value="adh_short"/>
    <property type="match status" value="1"/>
</dbReference>
<organism evidence="2 3">
    <name type="scientific">Nguyenibacter vanlangensis</name>
    <dbReference type="NCBI Taxonomy" id="1216886"/>
    <lineage>
        <taxon>Bacteria</taxon>
        <taxon>Pseudomonadati</taxon>
        <taxon>Pseudomonadota</taxon>
        <taxon>Alphaproteobacteria</taxon>
        <taxon>Acetobacterales</taxon>
        <taxon>Acetobacteraceae</taxon>
        <taxon>Nguyenibacter</taxon>
    </lineage>
</organism>
<gene>
    <name evidence="2" type="ORF">AAC691_14425</name>
</gene>
<dbReference type="PANTHER" id="PTHR43157:SF31">
    <property type="entry name" value="PHOSPHATIDYLINOSITOL-GLYCAN BIOSYNTHESIS CLASS F PROTEIN"/>
    <property type="match status" value="1"/>
</dbReference>
<dbReference type="PANTHER" id="PTHR43157">
    <property type="entry name" value="PHOSPHATIDYLINOSITOL-GLYCAN BIOSYNTHESIS CLASS F PROTEIN-RELATED"/>
    <property type="match status" value="1"/>
</dbReference>